<comment type="similarity">
    <text evidence="4 14">Belongs to the galactose-1-phosphate uridylyltransferase type 1 family.</text>
</comment>
<dbReference type="Proteomes" id="UP001321475">
    <property type="component" value="Chromosome"/>
</dbReference>
<feature type="domain" description="Galactose-1-phosphate uridyl transferase N-terminal" evidence="16">
    <location>
        <begin position="63"/>
        <end position="224"/>
    </location>
</feature>
<evidence type="ECO:0000313" key="19">
    <source>
        <dbReference type="Proteomes" id="UP001321475"/>
    </source>
</evidence>
<keyword evidence="9 14" id="KW-0479">Metal-binding</keyword>
<dbReference type="InterPro" id="IPR036265">
    <property type="entry name" value="HIT-like_sf"/>
</dbReference>
<evidence type="ECO:0000256" key="3">
    <source>
        <dbReference type="ARBA" id="ARBA00004947"/>
    </source>
</evidence>
<evidence type="ECO:0000256" key="13">
    <source>
        <dbReference type="NCBIfam" id="TIGR00209"/>
    </source>
</evidence>
<keyword evidence="12 14" id="KW-0119">Carbohydrate metabolism</keyword>
<evidence type="ECO:0000256" key="8">
    <source>
        <dbReference type="ARBA" id="ARBA00022695"/>
    </source>
</evidence>
<keyword evidence="11 14" id="KW-0299">Galactose metabolism</keyword>
<evidence type="ECO:0000259" key="16">
    <source>
        <dbReference type="Pfam" id="PF01087"/>
    </source>
</evidence>
<reference evidence="19" key="1">
    <citation type="journal article" date="2019" name="Int. J. Syst. Evol. Microbiol.">
        <title>The Global Catalogue of Microorganisms (GCM) 10K type strain sequencing project: providing services to taxonomists for standard genome sequencing and annotation.</title>
        <authorList>
            <consortium name="The Broad Institute Genomics Platform"/>
            <consortium name="The Broad Institute Genome Sequencing Center for Infectious Disease"/>
            <person name="Wu L."/>
            <person name="Ma J."/>
        </authorList>
    </citation>
    <scope>NUCLEOTIDE SEQUENCE [LARGE SCALE GENOMIC DNA]</scope>
    <source>
        <strain evidence="19">NBRC 108565</strain>
    </source>
</reference>
<dbReference type="PANTHER" id="PTHR11943">
    <property type="entry name" value="GALACTOSE-1-PHOSPHATE URIDYLYLTRANSFERASE"/>
    <property type="match status" value="1"/>
</dbReference>
<dbReference type="InterPro" id="IPR005849">
    <property type="entry name" value="GalP_Utransf_N"/>
</dbReference>
<dbReference type="Pfam" id="PF01087">
    <property type="entry name" value="GalP_UDP_transf"/>
    <property type="match status" value="1"/>
</dbReference>
<comment type="pathway">
    <text evidence="3 14">Carbohydrate metabolism; galactose metabolism.</text>
</comment>
<feature type="region of interest" description="Disordered" evidence="15">
    <location>
        <begin position="39"/>
        <end position="63"/>
    </location>
</feature>
<dbReference type="Pfam" id="PF02744">
    <property type="entry name" value="GalP_UDP_tr_C"/>
    <property type="match status" value="1"/>
</dbReference>
<evidence type="ECO:0000256" key="4">
    <source>
        <dbReference type="ARBA" id="ARBA00010951"/>
    </source>
</evidence>
<dbReference type="EC" id="2.7.7.12" evidence="5 13"/>
<dbReference type="InterPro" id="IPR005850">
    <property type="entry name" value="GalP_Utransf_C"/>
</dbReference>
<evidence type="ECO:0000256" key="11">
    <source>
        <dbReference type="ARBA" id="ARBA00023144"/>
    </source>
</evidence>
<proteinExistence type="inferred from homology"/>
<evidence type="ECO:0000256" key="9">
    <source>
        <dbReference type="ARBA" id="ARBA00022723"/>
    </source>
</evidence>
<evidence type="ECO:0000256" key="6">
    <source>
        <dbReference type="ARBA" id="ARBA00016340"/>
    </source>
</evidence>
<dbReference type="InterPro" id="IPR019779">
    <property type="entry name" value="GalP_UDPtransf1_His-AS"/>
</dbReference>
<evidence type="ECO:0000256" key="2">
    <source>
        <dbReference type="ARBA" id="ARBA00001947"/>
    </source>
</evidence>
<dbReference type="Gene3D" id="3.30.428.10">
    <property type="entry name" value="HIT-like"/>
    <property type="match status" value="2"/>
</dbReference>
<name>A0ABM8FZ22_9CELL</name>
<feature type="region of interest" description="Disordered" evidence="15">
    <location>
        <begin position="414"/>
        <end position="440"/>
    </location>
</feature>
<feature type="domain" description="Galactose-1-phosphate uridyl transferase C-terminal" evidence="17">
    <location>
        <begin position="236"/>
        <end position="341"/>
    </location>
</feature>
<keyword evidence="10" id="KW-0862">Zinc</keyword>
<evidence type="ECO:0000256" key="10">
    <source>
        <dbReference type="ARBA" id="ARBA00022833"/>
    </source>
</evidence>
<sequence length="440" mass="47580">MNRLSRRTPAVMADGRELIYFDDSPEYVSGELTRRLDDARPLGDRYADVPGPDGTPRPFQGPEMRQDVLTGDWIPMAAHRMNRTFLPAADSCPLCPATPGAAYSDGEIPDTDYDVVVFENRFPSLMRVPGAPLPSEVAPVDALHAAAPAAGRCEVVCFSSDHHGSLGSLSLTRLRTIVEAWADRTAALAAEPGVAQVFCFENRGREIGVTLPHPHGQIYGYPYVTPRTERLLERARTYRDSTGGNLLRDVLADERSSERLVLESEHWSAYVPFAARWPVEVHLAPHRDLADLTELTDAERDDLVTIYHALLRRLDQFFVDGDGSAIPLPYISAWHQAPVTAGRAGTGPSSDVSDGDATADGAPLARLHLEIFSILRSPGKLKYLAGSESGMGAWVSDTTPERIAGRLRELGPVRITTGQGGADGTDGTTEDSTSSKGGAA</sequence>
<dbReference type="InterPro" id="IPR001937">
    <property type="entry name" value="GalP_UDPtransf1"/>
</dbReference>
<dbReference type="SUPFAM" id="SSF54197">
    <property type="entry name" value="HIT-like"/>
    <property type="match status" value="2"/>
</dbReference>
<keyword evidence="7 14" id="KW-0808">Transferase</keyword>
<evidence type="ECO:0000256" key="14">
    <source>
        <dbReference type="RuleBase" id="RU000506"/>
    </source>
</evidence>
<evidence type="ECO:0000256" key="15">
    <source>
        <dbReference type="SAM" id="MobiDB-lite"/>
    </source>
</evidence>
<protein>
    <recommendedName>
        <fullName evidence="6 13">Galactose-1-phosphate uridylyltransferase</fullName>
        <ecNumber evidence="5 13">2.7.7.12</ecNumber>
    </recommendedName>
</protein>
<dbReference type="NCBIfam" id="TIGR00209">
    <property type="entry name" value="galT_1"/>
    <property type="match status" value="1"/>
</dbReference>
<keyword evidence="19" id="KW-1185">Reference proteome</keyword>
<feature type="compositionally biased region" description="Low complexity" evidence="15">
    <location>
        <begin position="425"/>
        <end position="440"/>
    </location>
</feature>
<evidence type="ECO:0000256" key="5">
    <source>
        <dbReference type="ARBA" id="ARBA00012384"/>
    </source>
</evidence>
<evidence type="ECO:0000256" key="12">
    <source>
        <dbReference type="ARBA" id="ARBA00023277"/>
    </source>
</evidence>
<comment type="catalytic activity">
    <reaction evidence="1 14">
        <text>alpha-D-galactose 1-phosphate + UDP-alpha-D-glucose = alpha-D-glucose 1-phosphate + UDP-alpha-D-galactose</text>
        <dbReference type="Rhea" id="RHEA:13989"/>
        <dbReference type="ChEBI" id="CHEBI:58336"/>
        <dbReference type="ChEBI" id="CHEBI:58601"/>
        <dbReference type="ChEBI" id="CHEBI:58885"/>
        <dbReference type="ChEBI" id="CHEBI:66914"/>
        <dbReference type="EC" id="2.7.7.12"/>
    </reaction>
</comment>
<dbReference type="EMBL" id="AP027729">
    <property type="protein sequence ID" value="BDZ41044.1"/>
    <property type="molecule type" value="Genomic_DNA"/>
</dbReference>
<organism evidence="18 19">
    <name type="scientific">Paraoerskovia sediminicola</name>
    <dbReference type="NCBI Taxonomy" id="1138587"/>
    <lineage>
        <taxon>Bacteria</taxon>
        <taxon>Bacillati</taxon>
        <taxon>Actinomycetota</taxon>
        <taxon>Actinomycetes</taxon>
        <taxon>Micrococcales</taxon>
        <taxon>Cellulomonadaceae</taxon>
        <taxon>Paraoerskovia</taxon>
    </lineage>
</organism>
<dbReference type="PROSITE" id="PS00117">
    <property type="entry name" value="GAL_P_UDP_TRANSF_I"/>
    <property type="match status" value="1"/>
</dbReference>
<dbReference type="GO" id="GO:0016779">
    <property type="term" value="F:nucleotidyltransferase activity"/>
    <property type="evidence" value="ECO:0007669"/>
    <property type="project" value="UniProtKB-KW"/>
</dbReference>
<accession>A0ABM8FZ22</accession>
<evidence type="ECO:0000256" key="7">
    <source>
        <dbReference type="ARBA" id="ARBA00022679"/>
    </source>
</evidence>
<dbReference type="PANTHER" id="PTHR11943:SF1">
    <property type="entry name" value="GALACTOSE-1-PHOSPHATE URIDYLYLTRANSFERASE"/>
    <property type="match status" value="1"/>
</dbReference>
<comment type="cofactor">
    <cofactor evidence="2">
        <name>Zn(2+)</name>
        <dbReference type="ChEBI" id="CHEBI:29105"/>
    </cofactor>
</comment>
<gene>
    <name evidence="18" type="primary">galT1</name>
    <name evidence="18" type="ORF">GCM10025865_03430</name>
</gene>
<evidence type="ECO:0000259" key="17">
    <source>
        <dbReference type="Pfam" id="PF02744"/>
    </source>
</evidence>
<evidence type="ECO:0000256" key="1">
    <source>
        <dbReference type="ARBA" id="ARBA00001107"/>
    </source>
</evidence>
<keyword evidence="8 14" id="KW-0548">Nucleotidyltransferase</keyword>
<evidence type="ECO:0000313" key="18">
    <source>
        <dbReference type="EMBL" id="BDZ41044.1"/>
    </source>
</evidence>